<evidence type="ECO:0000313" key="5">
    <source>
        <dbReference type="EnsemblMetazoa" id="BGLB006281-PC"/>
    </source>
</evidence>
<dbReference type="PANTHER" id="PTHR10903:SF184">
    <property type="entry name" value="GTP-BINDING PROTEIN A"/>
    <property type="match status" value="1"/>
</dbReference>
<dbReference type="PROSITE" id="PS51720">
    <property type="entry name" value="G_AIG1"/>
    <property type="match status" value="1"/>
</dbReference>
<protein>
    <recommendedName>
        <fullName evidence="4">AIG1-type G domain-containing protein</fullName>
    </recommendedName>
</protein>
<evidence type="ECO:0000259" key="4">
    <source>
        <dbReference type="PROSITE" id="PS51720"/>
    </source>
</evidence>
<feature type="domain" description="AIG1-type G" evidence="4">
    <location>
        <begin position="2"/>
        <end position="219"/>
    </location>
</feature>
<accession>A0A2C9JQ96</accession>
<keyword evidence="2" id="KW-0547">Nucleotide-binding</keyword>
<name>A0A2C9JQ96_BIOGL</name>
<dbReference type="KEGG" id="bgt:106063507"/>
<dbReference type="Gene3D" id="3.40.50.300">
    <property type="entry name" value="P-loop containing nucleotide triphosphate hydrolases"/>
    <property type="match status" value="1"/>
</dbReference>
<dbReference type="EnsemblMetazoa" id="BGLB006281-RC">
    <property type="protein sequence ID" value="BGLB006281-PC"/>
    <property type="gene ID" value="BGLB006281"/>
</dbReference>
<dbReference type="OrthoDB" id="6045352at2759"/>
<sequence length="376" mass="42925">MKETLNIVLLGKTGNGKSSTGNTLLNRKAFQVSCDKTSCTTLPLLEVSDIMGVRLKVVDTPGLMDTSGTRNEDTILNVCCGMSLCPDGFDALVLVLDYNNIFSTEEPETIRILKTFFGERFVRDYCVVVITHGDNFDLDRSEDEKPISFKEWCLELKHPVGIAQLFEECQYKVVLLYNKGPVYASQREAAVKEFIDLLQKIKGRYTNEHFNSCAAQREKFIQESRKPELRSCIQELLSLLICDIDEILNSRHSERVELTKLKRHVNELIMRVDGQTESLGFMDNLKSKLFLIRDRIENIDSQRMKKELESLKQEIQKLKNPSVDWTKLWYKIASVMSTIFKAAGILMQTNSKWSELGKVFCSAGELMDTTQKEISS</sequence>
<dbReference type="SUPFAM" id="SSF52540">
    <property type="entry name" value="P-loop containing nucleoside triphosphate hydrolases"/>
    <property type="match status" value="1"/>
</dbReference>
<dbReference type="Pfam" id="PF04548">
    <property type="entry name" value="AIG1"/>
    <property type="match status" value="1"/>
</dbReference>
<dbReference type="PANTHER" id="PTHR10903">
    <property type="entry name" value="GTPASE, IMAP FAMILY MEMBER-RELATED"/>
    <property type="match status" value="1"/>
</dbReference>
<organism evidence="5 6">
    <name type="scientific">Biomphalaria glabrata</name>
    <name type="common">Bloodfluke planorb</name>
    <name type="synonym">Freshwater snail</name>
    <dbReference type="NCBI Taxonomy" id="6526"/>
    <lineage>
        <taxon>Eukaryota</taxon>
        <taxon>Metazoa</taxon>
        <taxon>Spiralia</taxon>
        <taxon>Lophotrochozoa</taxon>
        <taxon>Mollusca</taxon>
        <taxon>Gastropoda</taxon>
        <taxon>Heterobranchia</taxon>
        <taxon>Euthyneura</taxon>
        <taxon>Panpulmonata</taxon>
        <taxon>Hygrophila</taxon>
        <taxon>Lymnaeoidea</taxon>
        <taxon>Planorbidae</taxon>
        <taxon>Biomphalaria</taxon>
    </lineage>
</organism>
<dbReference type="EnsemblMetazoa" id="BGLB006281-RB">
    <property type="protein sequence ID" value="BGLB006281-PB"/>
    <property type="gene ID" value="BGLB006281"/>
</dbReference>
<keyword evidence="3" id="KW-0342">GTP-binding</keyword>
<comment type="similarity">
    <text evidence="1">Belongs to the TRAFAC class TrmE-Era-EngA-EngB-Septin-like GTPase superfamily. AIG1/Toc34/Toc159-like paraseptin GTPase family. IAN subfamily.</text>
</comment>
<gene>
    <name evidence="5" type="primary">106063507</name>
</gene>
<evidence type="ECO:0000313" key="6">
    <source>
        <dbReference type="Proteomes" id="UP000076420"/>
    </source>
</evidence>
<reference evidence="5" key="1">
    <citation type="submission" date="2020-05" db="UniProtKB">
        <authorList>
            <consortium name="EnsemblMetazoa"/>
        </authorList>
    </citation>
    <scope>IDENTIFICATION</scope>
    <source>
        <strain evidence="5">BB02</strain>
    </source>
</reference>
<dbReference type="InterPro" id="IPR027417">
    <property type="entry name" value="P-loop_NTPase"/>
</dbReference>
<evidence type="ECO:0000256" key="2">
    <source>
        <dbReference type="ARBA" id="ARBA00022741"/>
    </source>
</evidence>
<dbReference type="VEuPathDB" id="VectorBase:BGLB006281"/>
<dbReference type="GO" id="GO:0005525">
    <property type="term" value="F:GTP binding"/>
    <property type="evidence" value="ECO:0007669"/>
    <property type="project" value="UniProtKB-KW"/>
</dbReference>
<dbReference type="RefSeq" id="XP_013077355.2">
    <property type="nucleotide sequence ID" value="XM_013221901.2"/>
</dbReference>
<dbReference type="Proteomes" id="UP000076420">
    <property type="component" value="Unassembled WGS sequence"/>
</dbReference>
<dbReference type="VEuPathDB" id="VectorBase:BGLAX_044762"/>
<dbReference type="AlphaFoldDB" id="A0A2C9JQ96"/>
<dbReference type="STRING" id="6526.A0A2C9JQ96"/>
<proteinExistence type="inferred from homology"/>
<dbReference type="InterPro" id="IPR006703">
    <property type="entry name" value="G_AIG1"/>
</dbReference>
<evidence type="ECO:0000256" key="1">
    <source>
        <dbReference type="ARBA" id="ARBA00008535"/>
    </source>
</evidence>
<dbReference type="InterPro" id="IPR045058">
    <property type="entry name" value="GIMA/IAN/Toc"/>
</dbReference>
<dbReference type="RefSeq" id="XP_013077354.2">
    <property type="nucleotide sequence ID" value="XM_013221900.2"/>
</dbReference>
<evidence type="ECO:0000256" key="3">
    <source>
        <dbReference type="ARBA" id="ARBA00023134"/>
    </source>
</evidence>